<comment type="caution">
    <text evidence="2">The sequence shown here is derived from an EMBL/GenBank/DDBJ whole genome shotgun (WGS) entry which is preliminary data.</text>
</comment>
<evidence type="ECO:0000313" key="3">
    <source>
        <dbReference type="Proteomes" id="UP000708298"/>
    </source>
</evidence>
<accession>A0A963YN92</accession>
<reference evidence="2" key="1">
    <citation type="journal article" date="2021" name="Microorganisms">
        <title>Acidisoma silvae sp. nov. and Acidisomacellulosilytica sp. nov., Two Acidophilic Bacteria Isolated from Decaying Wood, Hydrolyzing Cellulose and Producing Poly-3-hydroxybutyrate.</title>
        <authorList>
            <person name="Mieszkin S."/>
            <person name="Pouder E."/>
            <person name="Uroz S."/>
            <person name="Simon-Colin C."/>
            <person name="Alain K."/>
        </authorList>
    </citation>
    <scope>NUCLEOTIDE SEQUENCE</scope>
    <source>
        <strain evidence="2">HW T2.11</strain>
    </source>
</reference>
<dbReference type="Pfam" id="PF13489">
    <property type="entry name" value="Methyltransf_23"/>
    <property type="match status" value="1"/>
</dbReference>
<dbReference type="RefSeq" id="WP_227319533.1">
    <property type="nucleotide sequence ID" value="NZ_JAESVB010000001.1"/>
</dbReference>
<dbReference type="EMBL" id="JAESVB010000001">
    <property type="protein sequence ID" value="MCB8873859.1"/>
    <property type="molecule type" value="Genomic_DNA"/>
</dbReference>
<dbReference type="CDD" id="cd02440">
    <property type="entry name" value="AdoMet_MTases"/>
    <property type="match status" value="1"/>
</dbReference>
<dbReference type="GO" id="GO:0032259">
    <property type="term" value="P:methylation"/>
    <property type="evidence" value="ECO:0007669"/>
    <property type="project" value="UniProtKB-KW"/>
</dbReference>
<gene>
    <name evidence="2" type="ORF">ASILVAE211_01600</name>
</gene>
<dbReference type="SUPFAM" id="SSF53335">
    <property type="entry name" value="S-adenosyl-L-methionine-dependent methyltransferases"/>
    <property type="match status" value="1"/>
</dbReference>
<dbReference type="Proteomes" id="UP000708298">
    <property type="component" value="Unassembled WGS sequence"/>
</dbReference>
<sequence length="507" mass="54963">MAESLDFLWADPAAALPSPDSPSCPNCGSSHPKSLICRSLPGRDPVWALLRCPDCTAGFYEDQTVSDYADEGMTAESTTYFLQQGAAVSIFADILAHIQKAPGAAYVEIGCGFGFGLDVAHHAMGWSARGMDPADLSAVGRRLLGVDITPAYFDPTTVPSGSCDVVMATEVLEHLPDPGGFLREIRRGLKPDGIAVLTTPDIAAVRPAIAKPVLSATLTVGLHLVLQSAASLDFLLRQAGFTHVLVQSDGWKLTAFAATTPLALREDKAARQAIAIRYLTERAESRSQDDDLYFGFAGRAYFEAVSAQDQAAAERVWKDLGPRLQHRYQIDIDTITSPLPQTTETVSRDISAVMPLNLAAIMLARAYQRLQAVEARAGLLPRFAAINAVCAPLWSWLNALQIGDMQTRQILWVAQAEVALCVAAQGRRAVLPMMAKLAESPTGSGREAIVRRSIELLIHGEKPYLATKLARQESLPHMRVTGDTLVTALLRSFLRELFYRSRQALRG</sequence>
<keyword evidence="3" id="KW-1185">Reference proteome</keyword>
<dbReference type="GO" id="GO:0008168">
    <property type="term" value="F:methyltransferase activity"/>
    <property type="evidence" value="ECO:0007669"/>
    <property type="project" value="UniProtKB-KW"/>
</dbReference>
<evidence type="ECO:0000313" key="2">
    <source>
        <dbReference type="EMBL" id="MCB8873859.1"/>
    </source>
</evidence>
<organism evidence="2 3">
    <name type="scientific">Acidisoma silvae</name>
    <dbReference type="NCBI Taxonomy" id="2802396"/>
    <lineage>
        <taxon>Bacteria</taxon>
        <taxon>Pseudomonadati</taxon>
        <taxon>Pseudomonadota</taxon>
        <taxon>Alphaproteobacteria</taxon>
        <taxon>Acetobacterales</taxon>
        <taxon>Acidocellaceae</taxon>
        <taxon>Acidisoma</taxon>
    </lineage>
</organism>
<keyword evidence="1" id="KW-0808">Transferase</keyword>
<evidence type="ECO:0000256" key="1">
    <source>
        <dbReference type="ARBA" id="ARBA00022679"/>
    </source>
</evidence>
<keyword evidence="2" id="KW-0489">Methyltransferase</keyword>
<dbReference type="PANTHER" id="PTHR43861">
    <property type="entry name" value="TRANS-ACONITATE 2-METHYLTRANSFERASE-RELATED"/>
    <property type="match status" value="1"/>
</dbReference>
<dbReference type="Gene3D" id="3.40.50.150">
    <property type="entry name" value="Vaccinia Virus protein VP39"/>
    <property type="match status" value="1"/>
</dbReference>
<reference evidence="2" key="2">
    <citation type="submission" date="2021-01" db="EMBL/GenBank/DDBJ databases">
        <authorList>
            <person name="Mieszkin S."/>
            <person name="Pouder E."/>
            <person name="Alain K."/>
        </authorList>
    </citation>
    <scope>NUCLEOTIDE SEQUENCE</scope>
    <source>
        <strain evidence="2">HW T2.11</strain>
    </source>
</reference>
<proteinExistence type="predicted"/>
<dbReference type="PANTHER" id="PTHR43861:SF3">
    <property type="entry name" value="PUTATIVE (AFU_ORTHOLOGUE AFUA_2G14390)-RELATED"/>
    <property type="match status" value="1"/>
</dbReference>
<dbReference type="AlphaFoldDB" id="A0A963YN92"/>
<name>A0A963YN92_9PROT</name>
<dbReference type="InterPro" id="IPR029063">
    <property type="entry name" value="SAM-dependent_MTases_sf"/>
</dbReference>
<protein>
    <submittedName>
        <fullName evidence="2">Class I SAM-dependent methyltransferase</fullName>
    </submittedName>
</protein>